<dbReference type="EMBL" id="KV423918">
    <property type="protein sequence ID" value="KZT62105.1"/>
    <property type="molecule type" value="Genomic_DNA"/>
</dbReference>
<dbReference type="PANTHER" id="PTHR30096:SF0">
    <property type="entry name" value="4,5-DOPA DIOXYGENASE EXTRADIOL-LIKE PROTEIN"/>
    <property type="match status" value="1"/>
</dbReference>
<dbReference type="SUPFAM" id="SSF53213">
    <property type="entry name" value="LigB-like"/>
    <property type="match status" value="1"/>
</dbReference>
<evidence type="ECO:0000256" key="4">
    <source>
        <dbReference type="ARBA" id="ARBA00022833"/>
    </source>
</evidence>
<dbReference type="GO" id="GO:0016702">
    <property type="term" value="F:oxidoreductase activity, acting on single donors with incorporation of molecular oxygen, incorporation of two atoms of oxygen"/>
    <property type="evidence" value="ECO:0007669"/>
    <property type="project" value="UniProtKB-ARBA"/>
</dbReference>
<evidence type="ECO:0000313" key="8">
    <source>
        <dbReference type="Proteomes" id="UP000076842"/>
    </source>
</evidence>
<dbReference type="PIRSF" id="PIRSF006157">
    <property type="entry name" value="Doxgns_DODA"/>
    <property type="match status" value="1"/>
</dbReference>
<dbReference type="InterPro" id="IPR014436">
    <property type="entry name" value="Extradiol_dOase_DODA"/>
</dbReference>
<dbReference type="Gene3D" id="3.40.830.10">
    <property type="entry name" value="LigB-like"/>
    <property type="match status" value="1"/>
</dbReference>
<dbReference type="PANTHER" id="PTHR30096">
    <property type="entry name" value="4,5-DOPA DIOXYGENASE EXTRADIOL-LIKE PROTEIN"/>
    <property type="match status" value="1"/>
</dbReference>
<keyword evidence="3" id="KW-0479">Metal-binding</keyword>
<organism evidence="7 8">
    <name type="scientific">Calocera cornea HHB12733</name>
    <dbReference type="NCBI Taxonomy" id="1353952"/>
    <lineage>
        <taxon>Eukaryota</taxon>
        <taxon>Fungi</taxon>
        <taxon>Dikarya</taxon>
        <taxon>Basidiomycota</taxon>
        <taxon>Agaricomycotina</taxon>
        <taxon>Dacrymycetes</taxon>
        <taxon>Dacrymycetales</taxon>
        <taxon>Dacrymycetaceae</taxon>
        <taxon>Calocera</taxon>
    </lineage>
</organism>
<sequence>MSALPKTPEQWRPALETLPDAAHNGGKIPAFFFAHGTPSLAMTRKMGVSDSMMPFWKETGNESPLAEFLQDFGRVLVQKYKPRAILVFSAHWETSGIRLVTDYGDENPLLMDYFGFQRALYELKFKSHGDSAITARVVEAFKKAGYKARASPVTEARGDDGRGFEGPGLDHGVFVPFRHMFGEETNIPIVEASLDASLTPESEWKLGQAVDELRSDGILILAGGLTNHNLRDLSSFIESTAAPPYHVWDKAVDEAIAVEEPEQRKKALVDLASHKGYRLAHPRAEHFVPLYVAAGAGEKGKSKVLFARFGAKTVAFGLES</sequence>
<evidence type="ECO:0000256" key="2">
    <source>
        <dbReference type="ARBA" id="ARBA00007581"/>
    </source>
</evidence>
<evidence type="ECO:0000256" key="5">
    <source>
        <dbReference type="ARBA" id="ARBA00023002"/>
    </source>
</evidence>
<keyword evidence="5" id="KW-0560">Oxidoreductase</keyword>
<dbReference type="Pfam" id="PF02900">
    <property type="entry name" value="LigB"/>
    <property type="match status" value="1"/>
</dbReference>
<dbReference type="InParanoid" id="A0A165JPF3"/>
<reference evidence="7 8" key="1">
    <citation type="journal article" date="2016" name="Mol. Biol. Evol.">
        <title>Comparative Genomics of Early-Diverging Mushroom-Forming Fungi Provides Insights into the Origins of Lignocellulose Decay Capabilities.</title>
        <authorList>
            <person name="Nagy L.G."/>
            <person name="Riley R."/>
            <person name="Tritt A."/>
            <person name="Adam C."/>
            <person name="Daum C."/>
            <person name="Floudas D."/>
            <person name="Sun H."/>
            <person name="Yadav J.S."/>
            <person name="Pangilinan J."/>
            <person name="Larsson K.H."/>
            <person name="Matsuura K."/>
            <person name="Barry K."/>
            <person name="Labutti K."/>
            <person name="Kuo R."/>
            <person name="Ohm R.A."/>
            <person name="Bhattacharya S.S."/>
            <person name="Shirouzu T."/>
            <person name="Yoshinaga Y."/>
            <person name="Martin F.M."/>
            <person name="Grigoriev I.V."/>
            <person name="Hibbett D.S."/>
        </authorList>
    </citation>
    <scope>NUCLEOTIDE SEQUENCE [LARGE SCALE GENOMIC DNA]</scope>
    <source>
        <strain evidence="7 8">HHB12733</strain>
    </source>
</reference>
<protein>
    <submittedName>
        <fullName evidence="7">Extradiol aromatic ring-opening dioxygenase</fullName>
    </submittedName>
</protein>
<keyword evidence="4" id="KW-0862">Zinc</keyword>
<name>A0A165JPF3_9BASI</name>
<dbReference type="FunCoup" id="A0A165JPF3">
    <property type="interactions" value="298"/>
</dbReference>
<dbReference type="InterPro" id="IPR004183">
    <property type="entry name" value="Xdiol_dOase_suB"/>
</dbReference>
<dbReference type="OrthoDB" id="7396853at2759"/>
<evidence type="ECO:0000256" key="1">
    <source>
        <dbReference type="ARBA" id="ARBA00001947"/>
    </source>
</evidence>
<evidence type="ECO:0000313" key="7">
    <source>
        <dbReference type="EMBL" id="KZT62105.1"/>
    </source>
</evidence>
<evidence type="ECO:0000259" key="6">
    <source>
        <dbReference type="Pfam" id="PF02900"/>
    </source>
</evidence>
<proteinExistence type="inferred from homology"/>
<comment type="similarity">
    <text evidence="2">Belongs to the DODA-type extradiol aromatic ring-opening dioxygenase family.</text>
</comment>
<evidence type="ECO:0000256" key="3">
    <source>
        <dbReference type="ARBA" id="ARBA00022723"/>
    </source>
</evidence>
<dbReference type="GO" id="GO:0008270">
    <property type="term" value="F:zinc ion binding"/>
    <property type="evidence" value="ECO:0007669"/>
    <property type="project" value="InterPro"/>
</dbReference>
<dbReference type="Proteomes" id="UP000076842">
    <property type="component" value="Unassembled WGS sequence"/>
</dbReference>
<keyword evidence="8" id="KW-1185">Reference proteome</keyword>
<feature type="domain" description="Extradiol ring-cleavage dioxygenase class III enzyme subunit B" evidence="6">
    <location>
        <begin position="62"/>
        <end position="303"/>
    </location>
</feature>
<accession>A0A165JPF3</accession>
<keyword evidence="7" id="KW-0223">Dioxygenase</keyword>
<comment type="cofactor">
    <cofactor evidence="1">
        <name>Zn(2+)</name>
        <dbReference type="ChEBI" id="CHEBI:29105"/>
    </cofactor>
</comment>
<dbReference type="AlphaFoldDB" id="A0A165JPF3"/>
<dbReference type="GO" id="GO:0008198">
    <property type="term" value="F:ferrous iron binding"/>
    <property type="evidence" value="ECO:0007669"/>
    <property type="project" value="InterPro"/>
</dbReference>
<dbReference type="STRING" id="1353952.A0A165JPF3"/>
<gene>
    <name evidence="7" type="ORF">CALCODRAFT_522465</name>
</gene>
<dbReference type="CDD" id="cd07363">
    <property type="entry name" value="45_DOPA_Dioxygenase"/>
    <property type="match status" value="1"/>
</dbReference>